<evidence type="ECO:0000313" key="5">
    <source>
        <dbReference type="Proteomes" id="UP000887540"/>
    </source>
</evidence>
<name>A0A914CFS4_9BILA</name>
<feature type="domain" description="SHSP" evidence="4">
    <location>
        <begin position="19"/>
        <end position="126"/>
    </location>
</feature>
<dbReference type="InterPro" id="IPR008978">
    <property type="entry name" value="HSP20-like_chaperone"/>
</dbReference>
<evidence type="ECO:0000259" key="4">
    <source>
        <dbReference type="PROSITE" id="PS01031"/>
    </source>
</evidence>
<dbReference type="Gene3D" id="2.60.40.790">
    <property type="match status" value="1"/>
</dbReference>
<dbReference type="AlphaFoldDB" id="A0A914CFS4"/>
<evidence type="ECO:0000313" key="6">
    <source>
        <dbReference type="WBParaSite" id="ACRNAN_scaffold1025.g9443.t1"/>
    </source>
</evidence>
<dbReference type="CDD" id="cd06464">
    <property type="entry name" value="ACD_sHsps-like"/>
    <property type="match status" value="1"/>
</dbReference>
<dbReference type="SUPFAM" id="SSF49764">
    <property type="entry name" value="HSP20-like chaperones"/>
    <property type="match status" value="1"/>
</dbReference>
<dbReference type="Proteomes" id="UP000887540">
    <property type="component" value="Unplaced"/>
</dbReference>
<proteinExistence type="inferred from homology"/>
<organism evidence="5 6">
    <name type="scientific">Acrobeloides nanus</name>
    <dbReference type="NCBI Taxonomy" id="290746"/>
    <lineage>
        <taxon>Eukaryota</taxon>
        <taxon>Metazoa</taxon>
        <taxon>Ecdysozoa</taxon>
        <taxon>Nematoda</taxon>
        <taxon>Chromadorea</taxon>
        <taxon>Rhabditida</taxon>
        <taxon>Tylenchina</taxon>
        <taxon>Cephalobomorpha</taxon>
        <taxon>Cephaloboidea</taxon>
        <taxon>Cephalobidae</taxon>
        <taxon>Acrobeloides</taxon>
    </lineage>
</organism>
<comment type="similarity">
    <text evidence="1 2">Belongs to the small heat shock protein (HSP20) family.</text>
</comment>
<dbReference type="WBParaSite" id="ACRNAN_scaffold1025.g9443.t1">
    <property type="protein sequence ID" value="ACRNAN_scaffold1025.g9443.t1"/>
    <property type="gene ID" value="ACRNAN_scaffold1025.g9443"/>
</dbReference>
<accession>A0A914CFS4</accession>
<keyword evidence="5" id="KW-1185">Reference proteome</keyword>
<reference evidence="6" key="1">
    <citation type="submission" date="2022-11" db="UniProtKB">
        <authorList>
            <consortium name="WormBaseParasite"/>
        </authorList>
    </citation>
    <scope>IDENTIFICATION</scope>
</reference>
<dbReference type="InterPro" id="IPR002068">
    <property type="entry name" value="A-crystallin/Hsp20_dom"/>
</dbReference>
<feature type="region of interest" description="Disordered" evidence="3">
    <location>
        <begin position="190"/>
        <end position="211"/>
    </location>
</feature>
<sequence length="211" mass="24633">MNISSPKNLKDTIYITDQSFDSLENNKKRLKSTKHDFEYQANIHGYNPDEIKFNIEENNIVIRAKHMEQSDKEQFYSQFERRIQIPGNIDKDSISWNNNHKGDLEIIGSKKKSHLSSDHHVSFKNKEAENNELKDITHGEVQKTKITPHKKESKQVKFRQRSKSVDAKHLTELMEVPNFVLNNSKAMKLSQKITGNPKHKQKRFSLGDSME</sequence>
<dbReference type="Pfam" id="PF00011">
    <property type="entry name" value="HSP20"/>
    <property type="match status" value="1"/>
</dbReference>
<protein>
    <submittedName>
        <fullName evidence="6">SHSP domain-containing protein</fullName>
    </submittedName>
</protein>
<evidence type="ECO:0000256" key="3">
    <source>
        <dbReference type="SAM" id="MobiDB-lite"/>
    </source>
</evidence>
<dbReference type="PROSITE" id="PS01031">
    <property type="entry name" value="SHSP"/>
    <property type="match status" value="1"/>
</dbReference>
<evidence type="ECO:0000256" key="2">
    <source>
        <dbReference type="RuleBase" id="RU003616"/>
    </source>
</evidence>
<evidence type="ECO:0000256" key="1">
    <source>
        <dbReference type="PROSITE-ProRule" id="PRU00285"/>
    </source>
</evidence>